<feature type="transmembrane region" description="Helical" evidence="2">
    <location>
        <begin position="120"/>
        <end position="144"/>
    </location>
</feature>
<name>A0A5J5L0X3_9MICC</name>
<dbReference type="Proteomes" id="UP000325957">
    <property type="component" value="Unassembled WGS sequence"/>
</dbReference>
<accession>A0A5J5L0X3</accession>
<keyword evidence="4" id="KW-1185">Reference proteome</keyword>
<protein>
    <submittedName>
        <fullName evidence="3">Phage holin family protein</fullName>
    </submittedName>
</protein>
<gene>
    <name evidence="3" type="ORF">FCK90_00295</name>
</gene>
<feature type="transmembrane region" description="Helical" evidence="2">
    <location>
        <begin position="156"/>
        <end position="177"/>
    </location>
</feature>
<dbReference type="RefSeq" id="WP_158032322.1">
    <property type="nucleotide sequence ID" value="NZ_ML708610.1"/>
</dbReference>
<dbReference type="InterPro" id="IPR007165">
    <property type="entry name" value="Phage_holin_4_2"/>
</dbReference>
<sequence length="193" mass="20778">MRSAFNLPDPRCRPPASPGRDQPVPAGFGADWGIVGSTRPRPFHRAVAWSPCPRALEILLIWRWLVNALAVAAATFLVPGIYITNSSTGAQVLAVIAVAAVLGALNAVVKPIFTILTGCLVILTFGLFLIVINAIMLLAASWIMSWFGGAWHVEGFWPAAVLGSLVISVVSLVLGMFEPQGRRNYGNSPERYR</sequence>
<dbReference type="PANTHER" id="PTHR37309:SF1">
    <property type="entry name" value="SLR0284 PROTEIN"/>
    <property type="match status" value="1"/>
</dbReference>
<feature type="region of interest" description="Disordered" evidence="1">
    <location>
        <begin position="1"/>
        <end position="25"/>
    </location>
</feature>
<comment type="caution">
    <text evidence="3">The sequence shown here is derived from an EMBL/GenBank/DDBJ whole genome shotgun (WGS) entry which is preliminary data.</text>
</comment>
<feature type="transmembrane region" description="Helical" evidence="2">
    <location>
        <begin position="64"/>
        <end position="83"/>
    </location>
</feature>
<dbReference type="PANTHER" id="PTHR37309">
    <property type="entry name" value="SLR0284 PROTEIN"/>
    <property type="match status" value="1"/>
</dbReference>
<dbReference type="AlphaFoldDB" id="A0A5J5L0X3"/>
<dbReference type="OrthoDB" id="9810847at2"/>
<keyword evidence="2" id="KW-0472">Membrane</keyword>
<proteinExistence type="predicted"/>
<keyword evidence="2" id="KW-1133">Transmembrane helix</keyword>
<keyword evidence="2" id="KW-0812">Transmembrane</keyword>
<evidence type="ECO:0000313" key="3">
    <source>
        <dbReference type="EMBL" id="KAA9395512.1"/>
    </source>
</evidence>
<evidence type="ECO:0000256" key="1">
    <source>
        <dbReference type="SAM" id="MobiDB-lite"/>
    </source>
</evidence>
<evidence type="ECO:0000313" key="4">
    <source>
        <dbReference type="Proteomes" id="UP000325957"/>
    </source>
</evidence>
<dbReference type="Pfam" id="PF04020">
    <property type="entry name" value="Phage_holin_4_2"/>
    <property type="match status" value="1"/>
</dbReference>
<feature type="transmembrane region" description="Helical" evidence="2">
    <location>
        <begin position="89"/>
        <end position="108"/>
    </location>
</feature>
<reference evidence="3 4" key="1">
    <citation type="submission" date="2019-05" db="EMBL/GenBank/DDBJ databases">
        <title>Kocuria coralli sp. nov., a novel actinobacterium isolated from coral reef seawater.</title>
        <authorList>
            <person name="Li J."/>
        </authorList>
    </citation>
    <scope>NUCLEOTIDE SEQUENCE [LARGE SCALE GENOMIC DNA]</scope>
    <source>
        <strain evidence="3 4">SCSIO 13007</strain>
    </source>
</reference>
<dbReference type="EMBL" id="SZWF01000001">
    <property type="protein sequence ID" value="KAA9395512.1"/>
    <property type="molecule type" value="Genomic_DNA"/>
</dbReference>
<organism evidence="3 4">
    <name type="scientific">Kocuria coralli</name>
    <dbReference type="NCBI Taxonomy" id="1461025"/>
    <lineage>
        <taxon>Bacteria</taxon>
        <taxon>Bacillati</taxon>
        <taxon>Actinomycetota</taxon>
        <taxon>Actinomycetes</taxon>
        <taxon>Micrococcales</taxon>
        <taxon>Micrococcaceae</taxon>
        <taxon>Kocuria</taxon>
    </lineage>
</organism>
<evidence type="ECO:0000256" key="2">
    <source>
        <dbReference type="SAM" id="Phobius"/>
    </source>
</evidence>